<comment type="caution">
    <text evidence="1">The sequence shown here is derived from an EMBL/GenBank/DDBJ whole genome shotgun (WGS) entry which is preliminary data.</text>
</comment>
<accession>A0A414B855</accession>
<evidence type="ECO:0000313" key="2">
    <source>
        <dbReference type="Proteomes" id="UP000284621"/>
    </source>
</evidence>
<proteinExistence type="predicted"/>
<keyword evidence="2" id="KW-1185">Reference proteome</keyword>
<name>A0A414B855_9FIRM</name>
<dbReference type="Proteomes" id="UP000284621">
    <property type="component" value="Unassembled WGS sequence"/>
</dbReference>
<protein>
    <submittedName>
        <fullName evidence="1">Uncharacterized protein</fullName>
    </submittedName>
</protein>
<organism evidence="1 2">
    <name type="scientific">Anaerobutyricum hallii</name>
    <dbReference type="NCBI Taxonomy" id="39488"/>
    <lineage>
        <taxon>Bacteria</taxon>
        <taxon>Bacillati</taxon>
        <taxon>Bacillota</taxon>
        <taxon>Clostridia</taxon>
        <taxon>Lachnospirales</taxon>
        <taxon>Lachnospiraceae</taxon>
        <taxon>Anaerobutyricum</taxon>
    </lineage>
</organism>
<dbReference type="EMBL" id="QSID01000003">
    <property type="protein sequence ID" value="RHC66980.1"/>
    <property type="molecule type" value="Genomic_DNA"/>
</dbReference>
<reference evidence="1 2" key="1">
    <citation type="submission" date="2018-08" db="EMBL/GenBank/DDBJ databases">
        <title>A genome reference for cultivated species of the human gut microbiota.</title>
        <authorList>
            <person name="Zou Y."/>
            <person name="Xue W."/>
            <person name="Luo G."/>
        </authorList>
    </citation>
    <scope>NUCLEOTIDE SEQUENCE [LARGE SCALE GENOMIC DNA]</scope>
    <source>
        <strain evidence="1 2">AM34-3LB</strain>
    </source>
</reference>
<gene>
    <name evidence="1" type="ORF">DW833_03840</name>
</gene>
<sequence length="64" mass="7255">MDFLNTSTQTGKVIAGEKLKELTCDILAKFSEEKLSYDEAEMVLDLAKQAIGEYSKVEKIPTWR</sequence>
<evidence type="ECO:0000313" key="1">
    <source>
        <dbReference type="EMBL" id="RHC66980.1"/>
    </source>
</evidence>
<dbReference type="AlphaFoldDB" id="A0A414B855"/>
<dbReference type="RefSeq" id="WP_118380635.1">
    <property type="nucleotide sequence ID" value="NZ_CABJFJ010000003.1"/>
</dbReference>